<name>E9HCD6_DAPPU</name>
<dbReference type="KEGG" id="dpx:DAPPUDRAFT_327993"/>
<feature type="domain" description="Rapamycin-insensitive companion of mTOR middle" evidence="3">
    <location>
        <begin position="547"/>
        <end position="769"/>
    </location>
</feature>
<proteinExistence type="inferred from homology"/>
<evidence type="ECO:0000256" key="2">
    <source>
        <dbReference type="SAM" id="MobiDB-lite"/>
    </source>
</evidence>
<dbReference type="InParanoid" id="E9HCD6"/>
<feature type="domain" description="Rapamycin-insensitive companion of mTOR" evidence="5">
    <location>
        <begin position="969"/>
        <end position="1041"/>
    </location>
</feature>
<accession>E9HCD6</accession>
<dbReference type="FunCoup" id="E9HCD6">
    <property type="interactions" value="454"/>
</dbReference>
<dbReference type="GO" id="GO:0043539">
    <property type="term" value="F:protein serine/threonine kinase activator activity"/>
    <property type="evidence" value="ECO:0000318"/>
    <property type="project" value="GO_Central"/>
</dbReference>
<dbReference type="OrthoDB" id="271111at2759"/>
<gene>
    <name evidence="6" type="ORF">DAPPUDRAFT_327993</name>
</gene>
<dbReference type="Pfam" id="PF14663">
    <property type="entry name" value="RasGEF_N_2"/>
    <property type="match status" value="1"/>
</dbReference>
<dbReference type="SMART" id="SM01303">
    <property type="entry name" value="RasGEF_N_2"/>
    <property type="match status" value="1"/>
</dbReference>
<dbReference type="Proteomes" id="UP000000305">
    <property type="component" value="Unassembled WGS sequence"/>
</dbReference>
<dbReference type="STRING" id="6669.E9HCD6"/>
<dbReference type="PANTHER" id="PTHR13298">
    <property type="entry name" value="CYTOSOLIC REGULATOR PIANISSIMO"/>
    <property type="match status" value="1"/>
</dbReference>
<dbReference type="InterPro" id="IPR029453">
    <property type="entry name" value="Rictor_IV"/>
</dbReference>
<evidence type="ECO:0000313" key="7">
    <source>
        <dbReference type="Proteomes" id="UP000000305"/>
    </source>
</evidence>
<feature type="region of interest" description="Disordered" evidence="2">
    <location>
        <begin position="1267"/>
        <end position="1292"/>
    </location>
</feature>
<comment type="similarity">
    <text evidence="1">Belongs to the RICTOR family.</text>
</comment>
<dbReference type="InterPro" id="IPR028268">
    <property type="entry name" value="Pianissimo_fam"/>
</dbReference>
<dbReference type="Pfam" id="PF14664">
    <property type="entry name" value="RICTOR_N"/>
    <property type="match status" value="1"/>
</dbReference>
<evidence type="ECO:0000256" key="1">
    <source>
        <dbReference type="ARBA" id="ARBA00008878"/>
    </source>
</evidence>
<dbReference type="SMART" id="SM01310">
    <property type="entry name" value="RICTOR_V"/>
    <property type="match status" value="1"/>
</dbReference>
<feature type="compositionally biased region" description="Acidic residues" evidence="2">
    <location>
        <begin position="1280"/>
        <end position="1291"/>
    </location>
</feature>
<protein>
    <recommendedName>
        <fullName evidence="8">Rapamycin-insensitive companion of mTOR</fullName>
    </recommendedName>
</protein>
<dbReference type="Pfam" id="PF14666">
    <property type="entry name" value="RICTOR_M"/>
    <property type="match status" value="1"/>
</dbReference>
<dbReference type="InterPro" id="IPR029452">
    <property type="entry name" value="RICTOR_V"/>
</dbReference>
<dbReference type="GO" id="GO:0051897">
    <property type="term" value="P:positive regulation of phosphatidylinositol 3-kinase/protein kinase B signal transduction"/>
    <property type="evidence" value="ECO:0000318"/>
    <property type="project" value="GO_Central"/>
</dbReference>
<dbReference type="InterPro" id="IPR016024">
    <property type="entry name" value="ARM-type_fold"/>
</dbReference>
<evidence type="ECO:0000259" key="3">
    <source>
        <dbReference type="SMART" id="SM01307"/>
    </source>
</evidence>
<dbReference type="PhylomeDB" id="E9HCD6"/>
<dbReference type="HOGENOM" id="CLU_001013_2_0_1"/>
<feature type="domain" description="Rapamycin-insensitive companion of mTOR N-terminal" evidence="4">
    <location>
        <begin position="63"/>
        <end position="440"/>
    </location>
</feature>
<feature type="compositionally biased region" description="Low complexity" evidence="2">
    <location>
        <begin position="1267"/>
        <end position="1279"/>
    </location>
</feature>
<dbReference type="PANTHER" id="PTHR13298:SF11">
    <property type="entry name" value="RAPAMYCIN-INSENSITIVE COMPANION OF MTOR"/>
    <property type="match status" value="1"/>
</dbReference>
<dbReference type="SUPFAM" id="SSF48371">
    <property type="entry name" value="ARM repeat"/>
    <property type="match status" value="2"/>
</dbReference>
<organism evidence="6 7">
    <name type="scientific">Daphnia pulex</name>
    <name type="common">Water flea</name>
    <dbReference type="NCBI Taxonomy" id="6669"/>
    <lineage>
        <taxon>Eukaryota</taxon>
        <taxon>Metazoa</taxon>
        <taxon>Ecdysozoa</taxon>
        <taxon>Arthropoda</taxon>
        <taxon>Crustacea</taxon>
        <taxon>Branchiopoda</taxon>
        <taxon>Diplostraca</taxon>
        <taxon>Cladocera</taxon>
        <taxon>Anomopoda</taxon>
        <taxon>Daphniidae</taxon>
        <taxon>Daphnia</taxon>
    </lineage>
</organism>
<dbReference type="GO" id="GO:0038203">
    <property type="term" value="P:TORC2 signaling"/>
    <property type="evidence" value="ECO:0000318"/>
    <property type="project" value="GO_Central"/>
</dbReference>
<reference evidence="6 7" key="1">
    <citation type="journal article" date="2011" name="Science">
        <title>The ecoresponsive genome of Daphnia pulex.</title>
        <authorList>
            <person name="Colbourne J.K."/>
            <person name="Pfrender M.E."/>
            <person name="Gilbert D."/>
            <person name="Thomas W.K."/>
            <person name="Tucker A."/>
            <person name="Oakley T.H."/>
            <person name="Tokishita S."/>
            <person name="Aerts A."/>
            <person name="Arnold G.J."/>
            <person name="Basu M.K."/>
            <person name="Bauer D.J."/>
            <person name="Caceres C.E."/>
            <person name="Carmel L."/>
            <person name="Casola C."/>
            <person name="Choi J.H."/>
            <person name="Detter J.C."/>
            <person name="Dong Q."/>
            <person name="Dusheyko S."/>
            <person name="Eads B.D."/>
            <person name="Frohlich T."/>
            <person name="Geiler-Samerotte K.A."/>
            <person name="Gerlach D."/>
            <person name="Hatcher P."/>
            <person name="Jogdeo S."/>
            <person name="Krijgsveld J."/>
            <person name="Kriventseva E.V."/>
            <person name="Kultz D."/>
            <person name="Laforsch C."/>
            <person name="Lindquist E."/>
            <person name="Lopez J."/>
            <person name="Manak J.R."/>
            <person name="Muller J."/>
            <person name="Pangilinan J."/>
            <person name="Patwardhan R.P."/>
            <person name="Pitluck S."/>
            <person name="Pritham E.J."/>
            <person name="Rechtsteiner A."/>
            <person name="Rho M."/>
            <person name="Rogozin I.B."/>
            <person name="Sakarya O."/>
            <person name="Salamov A."/>
            <person name="Schaack S."/>
            <person name="Shapiro H."/>
            <person name="Shiga Y."/>
            <person name="Skalitzky C."/>
            <person name="Smith Z."/>
            <person name="Souvorov A."/>
            <person name="Sung W."/>
            <person name="Tang Z."/>
            <person name="Tsuchiya D."/>
            <person name="Tu H."/>
            <person name="Vos H."/>
            <person name="Wang M."/>
            <person name="Wolf Y.I."/>
            <person name="Yamagata H."/>
            <person name="Yamada T."/>
            <person name="Ye Y."/>
            <person name="Shaw J.R."/>
            <person name="Andrews J."/>
            <person name="Crease T.J."/>
            <person name="Tang H."/>
            <person name="Lucas S.M."/>
            <person name="Robertson H.M."/>
            <person name="Bork P."/>
            <person name="Koonin E.V."/>
            <person name="Zdobnov E.M."/>
            <person name="Grigoriev I.V."/>
            <person name="Lynch M."/>
            <person name="Boore J.L."/>
        </authorList>
    </citation>
    <scope>NUCLEOTIDE SEQUENCE [LARGE SCALE GENOMIC DNA]</scope>
</reference>
<evidence type="ECO:0000313" key="6">
    <source>
        <dbReference type="EMBL" id="EFX70628.1"/>
    </source>
</evidence>
<keyword evidence="7" id="KW-1185">Reference proteome</keyword>
<evidence type="ECO:0000259" key="5">
    <source>
        <dbReference type="SMART" id="SM01310"/>
    </source>
</evidence>
<dbReference type="SMART" id="SM01307">
    <property type="entry name" value="RICTOR_M"/>
    <property type="match status" value="1"/>
</dbReference>
<evidence type="ECO:0000259" key="4">
    <source>
        <dbReference type="SMART" id="SM01308"/>
    </source>
</evidence>
<dbReference type="Pfam" id="PF14668">
    <property type="entry name" value="RICTOR_V"/>
    <property type="match status" value="1"/>
</dbReference>
<dbReference type="InterPro" id="IPR029451">
    <property type="entry name" value="RICTOR_M"/>
</dbReference>
<sequence>MEVPRRLGRTVKLNATSDVLVSSAIVNGNPETDLTPSIKDALLQMCCKDVVTLGKPQHIGSVLNVISKHIEKKGCDSIGLDILDFFICLRIALINDSKAVRAAGLRIIRLCLKNEEYAHKLVQADLHYFIAKCLDVLVDNMAERAQALRLCRRLMLVDPSLFPVALARSIVALAFDGTKEKDRLVRASLAILAELCIVNPSVFVASGGVRCFSSAVLDCSSARMQEAMMASLLYLFDTEPRRELSKLNLRFLIAPYSDFHYRHYIDAGEGNNSSTTTDDRELRLLCAKQALLTVLRSWNGVLHVMSCKILEDLVKVLLPCHLETRKSMLEFFYTLLRLPLPEWTDEFSVALLATDPSRVQDAWKLQEGYVAAEGKCLLPHISKFRPNLVLNHMALLVYCLVEARLVQTLVEVIVTSDTFISVRATILLGELLHLSSTLLPPSCHGTKMCLPQLVDCITSLKSDPVKRHRAAQAAAALSKIHQLKKKGIVPYSLALKQIVELERRASCNKHSSVRYKKTEENATNMHRDETEFQTNGEMESEMRSSRDSDSVLSALSRDCGVLAQKDSLIWNWSVLSNLFLWSKMNSCALEDSNLRSIFRRVMQFYKPISNQFCQCEFNNSRTRLYSTVGCYLMDSLTVIEELECEKILAEFLDDVSSAIRDISLASSAHDCLLSPGRLSTTACRDYFLFIGRLSSTANGIIALEKAGIFQDLLELVASTNHDCYLKVIASTLNFQTDGYARAILKKILLGTVESGRIYATHHIRVLLRAAEEHGTTSTLAKWVIPLLLNQLNDKCRAVVIAAADILDEATDDPACIEVLIPLQTQFVQLIQDQEKQHLDSRARLLLIKTLSIMSGFKHWQETFVETENTKISLVQQELDQWISHLNVRYVQLVESDLADGLTQHQRAEDGRYGRLSNVRHAIRDLPMPPHLFSQLNQHREGLDFLRTSGQLSKLFTVVTNGSIETEEEILELKAAVWACAHLGTSESGVALLESAQVVEALVRIASFSTILTLRGTAFFALNLVAVTTAGVDILARFGWASIKRHHGELWHVLDDSEWNSLYFQHVSDPFVLKDSIRLNVERERLRTVSQSSCHSVTFAADEREDTKTASIVTSTPRQRTGSLGQPTGCWETDSQPYSLEGSSINFDSDSDRSSDVASAEGAIRSCRRAYTLPLSTQTPGQEYAPHFRSFSDSHYPMADDASCVVPTSPSSRPKRESRIWSKLRTSLRLRRSKRFSLPVRDVFYVPPDTPKVIQLLRTELTDGALGSAEDTLSSSAAEDASSEDDDKEEADATPLHFEYQLNRIGSILSRLKSVPYKRRPRIFSSTSNRSGCYIGLCLPIRLSYLHPPSDWFEQPDLMINTISLSNMTLNEEPQFVHESQHCIICSKDPSVLDVESESKQTEEEKWLVRKELLRLVTNMGSSVGLNANEQGLLRLKQRFPWAFHDVCLFSDVCYIMASYGYRLRARRFLHELFMDSPFDELYAVAVSRLKVNVELAED</sequence>
<dbReference type="InterPro" id="IPR028267">
    <property type="entry name" value="Pianissimo_N"/>
</dbReference>
<evidence type="ECO:0008006" key="8">
    <source>
        <dbReference type="Google" id="ProtNLM"/>
    </source>
</evidence>
<dbReference type="EMBL" id="GL732619">
    <property type="protein sequence ID" value="EFX70628.1"/>
    <property type="molecule type" value="Genomic_DNA"/>
</dbReference>
<dbReference type="eggNOG" id="KOG3694">
    <property type="taxonomic scope" value="Eukaryota"/>
</dbReference>
<dbReference type="OMA" id="EIRIHAT"/>
<dbReference type="GO" id="GO:0031932">
    <property type="term" value="C:TORC2 complex"/>
    <property type="evidence" value="ECO:0000318"/>
    <property type="project" value="GO_Central"/>
</dbReference>
<dbReference type="SMART" id="SM01308">
    <property type="entry name" value="RICTOR_N"/>
    <property type="match status" value="1"/>
</dbReference>